<proteinExistence type="predicted"/>
<accession>A0ACB6RKP4</accession>
<evidence type="ECO:0000313" key="2">
    <source>
        <dbReference type="Proteomes" id="UP000799754"/>
    </source>
</evidence>
<name>A0ACB6RKP4_9PLEO</name>
<organism evidence="1 2">
    <name type="scientific">Macroventuria anomochaeta</name>
    <dbReference type="NCBI Taxonomy" id="301207"/>
    <lineage>
        <taxon>Eukaryota</taxon>
        <taxon>Fungi</taxon>
        <taxon>Dikarya</taxon>
        <taxon>Ascomycota</taxon>
        <taxon>Pezizomycotina</taxon>
        <taxon>Dothideomycetes</taxon>
        <taxon>Pleosporomycetidae</taxon>
        <taxon>Pleosporales</taxon>
        <taxon>Pleosporineae</taxon>
        <taxon>Didymellaceae</taxon>
        <taxon>Macroventuria</taxon>
    </lineage>
</organism>
<protein>
    <submittedName>
        <fullName evidence="1">Uncharacterized protein</fullName>
    </submittedName>
</protein>
<gene>
    <name evidence="1" type="ORF">BU25DRAFT_211482</name>
</gene>
<comment type="caution">
    <text evidence="1">The sequence shown here is derived from an EMBL/GenBank/DDBJ whole genome shotgun (WGS) entry which is preliminary data.</text>
</comment>
<reference evidence="1" key="1">
    <citation type="journal article" date="2020" name="Stud. Mycol.">
        <title>101 Dothideomycetes genomes: a test case for predicting lifestyles and emergence of pathogens.</title>
        <authorList>
            <person name="Haridas S."/>
            <person name="Albert R."/>
            <person name="Binder M."/>
            <person name="Bloem J."/>
            <person name="Labutti K."/>
            <person name="Salamov A."/>
            <person name="Andreopoulos B."/>
            <person name="Baker S."/>
            <person name="Barry K."/>
            <person name="Bills G."/>
            <person name="Bluhm B."/>
            <person name="Cannon C."/>
            <person name="Castanera R."/>
            <person name="Culley D."/>
            <person name="Daum C."/>
            <person name="Ezra D."/>
            <person name="Gonzalez J."/>
            <person name="Henrissat B."/>
            <person name="Kuo A."/>
            <person name="Liang C."/>
            <person name="Lipzen A."/>
            <person name="Lutzoni F."/>
            <person name="Magnuson J."/>
            <person name="Mondo S."/>
            <person name="Nolan M."/>
            <person name="Ohm R."/>
            <person name="Pangilinan J."/>
            <person name="Park H.-J."/>
            <person name="Ramirez L."/>
            <person name="Alfaro M."/>
            <person name="Sun H."/>
            <person name="Tritt A."/>
            <person name="Yoshinaga Y."/>
            <person name="Zwiers L.-H."/>
            <person name="Turgeon B."/>
            <person name="Goodwin S."/>
            <person name="Spatafora J."/>
            <person name="Crous P."/>
            <person name="Grigoriev I."/>
        </authorList>
    </citation>
    <scope>NUCLEOTIDE SEQUENCE</scope>
    <source>
        <strain evidence="1">CBS 525.71</strain>
    </source>
</reference>
<dbReference type="EMBL" id="MU006745">
    <property type="protein sequence ID" value="KAF2622368.1"/>
    <property type="molecule type" value="Genomic_DNA"/>
</dbReference>
<evidence type="ECO:0000313" key="1">
    <source>
        <dbReference type="EMBL" id="KAF2622368.1"/>
    </source>
</evidence>
<dbReference type="Proteomes" id="UP000799754">
    <property type="component" value="Unassembled WGS sequence"/>
</dbReference>
<keyword evidence="2" id="KW-1185">Reference proteome</keyword>
<sequence>MAIINNTDFPPLPSQTTKHQRLNKREDAAKVQQPKAAGIYATLHDLPDELILEILRYLPGIDMQDFQLHTLLSLSLTNHHLHRVVSDKIYSTYDSYFCEPYLFLRTLVTNPHLGESVRHAKFRYGDDAHLERKRYSPNARDKKIIKEGMRLLDFPDWKGWATRCNADKIELDILHTAVMLHTPNLVSLDVEDGQISAYSKAKWPELIKKATTAEYFGHAHRFSALKSVRIDAQNMVIHHMIPLLRLQSLQKLEVRELSEVELDMRAPAELRRVLPEGCNNLEELILEECFLRFDALTTLISSARSLKSFRFDANQESVLLDGSGAMLQSALWRQRKSLERLDVFHDPWHKDADGPDHGGLEKFKMLKHLKCPLRMVVDVRSGASATVLEFLPPALEVLGLTIRWGSDEEYFLPVLERMASEYTTMVPQLKVLQLNVQVPAEELDYDWERMVRAYSKTSVELIINSPSDSDGDEWGDWRTVSSDSNDSSNDSDEVELYSDEELE</sequence>